<dbReference type="SMART" id="SM00184">
    <property type="entry name" value="RING"/>
    <property type="match status" value="1"/>
</dbReference>
<keyword evidence="12" id="KW-0479">Metal-binding</keyword>
<dbReference type="CDD" id="cd16450">
    <property type="entry name" value="mRING-C3HGC3_RFWD3"/>
    <property type="match status" value="1"/>
</dbReference>
<dbReference type="GO" id="GO:0005634">
    <property type="term" value="C:nucleus"/>
    <property type="evidence" value="ECO:0007669"/>
    <property type="project" value="InterPro"/>
</dbReference>
<gene>
    <name evidence="16" type="ORF">BCR32DRAFT_294806</name>
</gene>
<evidence type="ECO:0000256" key="1">
    <source>
        <dbReference type="ARBA" id="ARBA00004322"/>
    </source>
</evidence>
<keyword evidence="5" id="KW-0853">WD repeat</keyword>
<dbReference type="Proteomes" id="UP000193944">
    <property type="component" value="Unassembled WGS sequence"/>
</dbReference>
<keyword evidence="6" id="KW-0808">Transferase</keyword>
<dbReference type="OrthoDB" id="8062037at2759"/>
<evidence type="ECO:0000256" key="3">
    <source>
        <dbReference type="ARBA" id="ARBA00004906"/>
    </source>
</evidence>
<keyword evidence="12" id="KW-0863">Zinc-finger</keyword>
<evidence type="ECO:0000256" key="13">
    <source>
        <dbReference type="SAM" id="Coils"/>
    </source>
</evidence>
<dbReference type="GO" id="GO:0004842">
    <property type="term" value="F:ubiquitin-protein transferase activity"/>
    <property type="evidence" value="ECO:0007669"/>
    <property type="project" value="InterPro"/>
</dbReference>
<keyword evidence="8" id="KW-0227">DNA damage</keyword>
<feature type="region of interest" description="Disordered" evidence="14">
    <location>
        <begin position="542"/>
        <end position="565"/>
    </location>
</feature>
<evidence type="ECO:0000313" key="16">
    <source>
        <dbReference type="EMBL" id="ORX78839.1"/>
    </source>
</evidence>
<dbReference type="GO" id="GO:0016567">
    <property type="term" value="P:protein ubiquitination"/>
    <property type="evidence" value="ECO:0007669"/>
    <property type="project" value="InterPro"/>
</dbReference>
<comment type="caution">
    <text evidence="16">The sequence shown here is derived from an EMBL/GenBank/DDBJ whole genome shotgun (WGS) entry which is preliminary data.</text>
</comment>
<evidence type="ECO:0000259" key="15">
    <source>
        <dbReference type="PROSITE" id="PS50089"/>
    </source>
</evidence>
<dbReference type="InterPro" id="IPR001841">
    <property type="entry name" value="Znf_RING"/>
</dbReference>
<feature type="compositionally biased region" description="Basic and acidic residues" evidence="14">
    <location>
        <begin position="554"/>
        <end position="565"/>
    </location>
</feature>
<dbReference type="PROSITE" id="PS50089">
    <property type="entry name" value="ZF_RING_2"/>
    <property type="match status" value="1"/>
</dbReference>
<keyword evidence="4" id="KW-0963">Cytoplasm</keyword>
<keyword evidence="9" id="KW-0833">Ubl conjugation pathway</keyword>
<evidence type="ECO:0000256" key="6">
    <source>
        <dbReference type="ARBA" id="ARBA00022679"/>
    </source>
</evidence>
<organism evidence="16 17">
    <name type="scientific">Anaeromyces robustus</name>
    <dbReference type="NCBI Taxonomy" id="1754192"/>
    <lineage>
        <taxon>Eukaryota</taxon>
        <taxon>Fungi</taxon>
        <taxon>Fungi incertae sedis</taxon>
        <taxon>Chytridiomycota</taxon>
        <taxon>Chytridiomycota incertae sedis</taxon>
        <taxon>Neocallimastigomycetes</taxon>
        <taxon>Neocallimastigales</taxon>
        <taxon>Neocallimastigaceae</taxon>
        <taxon>Anaeromyces</taxon>
    </lineage>
</organism>
<dbReference type="EMBL" id="MCFG01000196">
    <property type="protein sequence ID" value="ORX78839.1"/>
    <property type="molecule type" value="Genomic_DNA"/>
</dbReference>
<feature type="coiled-coil region" evidence="13">
    <location>
        <begin position="128"/>
        <end position="183"/>
    </location>
</feature>
<keyword evidence="11" id="KW-0539">Nucleus</keyword>
<accession>A0A1Y1WZ45</accession>
<dbReference type="GO" id="GO:0008270">
    <property type="term" value="F:zinc ion binding"/>
    <property type="evidence" value="ECO:0007669"/>
    <property type="project" value="UniProtKB-KW"/>
</dbReference>
<dbReference type="PANTHER" id="PTHR16047">
    <property type="entry name" value="RFWD3 PROTEIN"/>
    <property type="match status" value="1"/>
</dbReference>
<dbReference type="PANTHER" id="PTHR16047:SF7">
    <property type="entry name" value="E3 UBIQUITIN-PROTEIN LIGASE RFWD3"/>
    <property type="match status" value="1"/>
</dbReference>
<evidence type="ECO:0000256" key="2">
    <source>
        <dbReference type="ARBA" id="ARBA00004496"/>
    </source>
</evidence>
<keyword evidence="10" id="KW-0234">DNA repair</keyword>
<feature type="domain" description="RING-type" evidence="15">
    <location>
        <begin position="57"/>
        <end position="104"/>
    </location>
</feature>
<dbReference type="Pfam" id="PF23419">
    <property type="entry name" value="WD40_RFWD3"/>
    <property type="match status" value="1"/>
</dbReference>
<evidence type="ECO:0000256" key="12">
    <source>
        <dbReference type="PROSITE-ProRule" id="PRU00175"/>
    </source>
</evidence>
<dbReference type="AlphaFoldDB" id="A0A1Y1WZ45"/>
<dbReference type="STRING" id="1754192.A0A1Y1WZ45"/>
<reference evidence="16 17" key="1">
    <citation type="submission" date="2016-08" db="EMBL/GenBank/DDBJ databases">
        <title>A Parts List for Fungal Cellulosomes Revealed by Comparative Genomics.</title>
        <authorList>
            <consortium name="DOE Joint Genome Institute"/>
            <person name="Haitjema C.H."/>
            <person name="Gilmore S.P."/>
            <person name="Henske J.K."/>
            <person name="Solomon K.V."/>
            <person name="De Groot R."/>
            <person name="Kuo A."/>
            <person name="Mondo S.J."/>
            <person name="Salamov A.A."/>
            <person name="Labutti K."/>
            <person name="Zhao Z."/>
            <person name="Chiniquy J."/>
            <person name="Barry K."/>
            <person name="Brewer H.M."/>
            <person name="Purvine S.O."/>
            <person name="Wright A.T."/>
            <person name="Boxma B."/>
            <person name="Van Alen T."/>
            <person name="Hackstein J.H."/>
            <person name="Baker S.E."/>
            <person name="Grigoriev I.V."/>
            <person name="O'Malley M.A."/>
        </authorList>
    </citation>
    <scope>NUCLEOTIDE SEQUENCE [LARGE SCALE GENOMIC DNA]</scope>
    <source>
        <strain evidence="16 17">S4</strain>
    </source>
</reference>
<sequence>MNSDINFIPLEISDEESEKEVEIDSNKEKFINNEITEYVKDEHKSSTKRKWDEANTCPICLSPWSSTGNHQIASLKCGHLFGYSCIVKWLKKKTTKDSRCPCCNSHAIVRNVRKLYACNIKVEDNSQYESIKKEKIEIENYCERLEKEKLHFQIYSRIANEQLICIKNNINDYKQQLKKLKQKNSNNNKFQFNSTYIIDNNLKSARVLSYDALGKYLYVTKSLNIQNFGIVKIDIPENKISGYYQLHKKIIKDIQCNPLNGNILSCSFDKTLQVFSNKTKDIDICIPIDYACWSCCWSLYNENQLFAGLSNNTILMFDIRNLSTYCTKLSGGSNLNKPIHSLIYVNNLNNSNSSEKINSGILGANLEGIFYHDQKSIDQNNYSNDKNINSQDNEDFIPKLKYQQPGSCVSLCYDPLTQQILTTWRSSSSSGLLTNYNIDYLSYSPDINNISPKKEPSFTNTNGFISSFDYMKERENKPQYPVFFERRQEIYGYSGQKHLTKNIIFSDYKSSQSDSKELNNKDAIVINESDEYDTKITENSKEQVFQNENNNNNKGKESITSETKDSTENNELETFVCASDEGSCSSVLWKCNWDNNYSIAHHCLYQELPTENHSVILDIKYCPLANTHNNILACLTGDQVFLYKK</sequence>
<comment type="subcellular location">
    <subcellularLocation>
        <location evidence="2">Cytoplasm</location>
    </subcellularLocation>
    <subcellularLocation>
        <location evidence="1">Nucleus</location>
        <location evidence="1">PML body</location>
    </subcellularLocation>
</comment>
<evidence type="ECO:0000256" key="7">
    <source>
        <dbReference type="ARBA" id="ARBA00022737"/>
    </source>
</evidence>
<dbReference type="SMART" id="SM00320">
    <property type="entry name" value="WD40"/>
    <property type="match status" value="2"/>
</dbReference>
<dbReference type="Gene3D" id="3.30.40.10">
    <property type="entry name" value="Zinc/RING finger domain, C3HC4 (zinc finger)"/>
    <property type="match status" value="1"/>
</dbReference>
<evidence type="ECO:0000256" key="4">
    <source>
        <dbReference type="ARBA" id="ARBA00022490"/>
    </source>
</evidence>
<dbReference type="InterPro" id="IPR015943">
    <property type="entry name" value="WD40/YVTN_repeat-like_dom_sf"/>
</dbReference>
<dbReference type="SUPFAM" id="SSF117289">
    <property type="entry name" value="Nucleoporin domain"/>
    <property type="match status" value="1"/>
</dbReference>
<evidence type="ECO:0000256" key="5">
    <source>
        <dbReference type="ARBA" id="ARBA00022574"/>
    </source>
</evidence>
<dbReference type="InterPro" id="IPR037381">
    <property type="entry name" value="RFWD3"/>
</dbReference>
<dbReference type="InterPro" id="IPR013083">
    <property type="entry name" value="Znf_RING/FYVE/PHD"/>
</dbReference>
<evidence type="ECO:0000256" key="8">
    <source>
        <dbReference type="ARBA" id="ARBA00022763"/>
    </source>
</evidence>
<keyword evidence="7" id="KW-0677">Repeat</keyword>
<dbReference type="GO" id="GO:0036297">
    <property type="term" value="P:interstrand cross-link repair"/>
    <property type="evidence" value="ECO:0007669"/>
    <property type="project" value="InterPro"/>
</dbReference>
<evidence type="ECO:0000313" key="17">
    <source>
        <dbReference type="Proteomes" id="UP000193944"/>
    </source>
</evidence>
<keyword evidence="13" id="KW-0175">Coiled coil</keyword>
<dbReference type="InterPro" id="IPR001680">
    <property type="entry name" value="WD40_rpt"/>
</dbReference>
<dbReference type="SUPFAM" id="SSF57850">
    <property type="entry name" value="RING/U-box"/>
    <property type="match status" value="1"/>
</dbReference>
<name>A0A1Y1WZ45_9FUNG</name>
<dbReference type="Gene3D" id="2.130.10.10">
    <property type="entry name" value="YVTN repeat-like/Quinoprotein amine dehydrogenase"/>
    <property type="match status" value="1"/>
</dbReference>
<evidence type="ECO:0000256" key="11">
    <source>
        <dbReference type="ARBA" id="ARBA00023242"/>
    </source>
</evidence>
<dbReference type="Pfam" id="PF13639">
    <property type="entry name" value="zf-RING_2"/>
    <property type="match status" value="1"/>
</dbReference>
<evidence type="ECO:0000256" key="10">
    <source>
        <dbReference type="ARBA" id="ARBA00023204"/>
    </source>
</evidence>
<evidence type="ECO:0000256" key="9">
    <source>
        <dbReference type="ARBA" id="ARBA00022786"/>
    </source>
</evidence>
<comment type="pathway">
    <text evidence="3">Protein modification; protein ubiquitination.</text>
</comment>
<dbReference type="GO" id="GO:0005737">
    <property type="term" value="C:cytoplasm"/>
    <property type="evidence" value="ECO:0007669"/>
    <property type="project" value="UniProtKB-SubCell"/>
</dbReference>
<proteinExistence type="predicted"/>
<dbReference type="InterPro" id="IPR056527">
    <property type="entry name" value="WD40_RFWD3"/>
</dbReference>
<keyword evidence="17" id="KW-1185">Reference proteome</keyword>
<reference evidence="16 17" key="2">
    <citation type="submission" date="2016-08" db="EMBL/GenBank/DDBJ databases">
        <title>Pervasive Adenine N6-methylation of Active Genes in Fungi.</title>
        <authorList>
            <consortium name="DOE Joint Genome Institute"/>
            <person name="Mondo S.J."/>
            <person name="Dannebaum R.O."/>
            <person name="Kuo R.C."/>
            <person name="Labutti K."/>
            <person name="Haridas S."/>
            <person name="Kuo A."/>
            <person name="Salamov A."/>
            <person name="Ahrendt S.R."/>
            <person name="Lipzen A."/>
            <person name="Sullivan W."/>
            <person name="Andreopoulos W.B."/>
            <person name="Clum A."/>
            <person name="Lindquist E."/>
            <person name="Daum C."/>
            <person name="Ramamoorthy G.K."/>
            <person name="Gryganskyi A."/>
            <person name="Culley D."/>
            <person name="Magnuson J.K."/>
            <person name="James T.Y."/>
            <person name="O'Malley M.A."/>
            <person name="Stajich J.E."/>
            <person name="Spatafora J.W."/>
            <person name="Visel A."/>
            <person name="Grigoriev I.V."/>
        </authorList>
    </citation>
    <scope>NUCLEOTIDE SEQUENCE [LARGE SCALE GENOMIC DNA]</scope>
    <source>
        <strain evidence="16 17">S4</strain>
    </source>
</reference>
<evidence type="ECO:0000256" key="14">
    <source>
        <dbReference type="SAM" id="MobiDB-lite"/>
    </source>
</evidence>
<protein>
    <recommendedName>
        <fullName evidence="15">RING-type domain-containing protein</fullName>
    </recommendedName>
</protein>
<keyword evidence="12" id="KW-0862">Zinc</keyword>